<organism evidence="1">
    <name type="scientific">Siphoviridae sp. cttFh17</name>
    <dbReference type="NCBI Taxonomy" id="2826491"/>
    <lineage>
        <taxon>Viruses</taxon>
        <taxon>Duplodnaviria</taxon>
        <taxon>Heunggongvirae</taxon>
        <taxon>Uroviricota</taxon>
        <taxon>Caudoviricetes</taxon>
    </lineage>
</organism>
<accession>A0A8S5NJC5</accession>
<protein>
    <submittedName>
        <fullName evidence="1">Uncharacterized protein</fullName>
    </submittedName>
</protein>
<evidence type="ECO:0000313" key="1">
    <source>
        <dbReference type="EMBL" id="DAD94447.1"/>
    </source>
</evidence>
<sequence>MKTLSKILDTLEKIKTDIRFLSEASYSRYLDISKNLSEYKAIIEQQDRIIQSLLKSQTSNKDMECMVFVPYRGKPVVIKNGEVVSTDNMTSFDVDWSYDRRTDVTVRGE</sequence>
<dbReference type="EMBL" id="BK015176">
    <property type="protein sequence ID" value="DAD94447.1"/>
    <property type="molecule type" value="Genomic_DNA"/>
</dbReference>
<reference evidence="1" key="1">
    <citation type="journal article" date="2021" name="Proc. Natl. Acad. Sci. U.S.A.">
        <title>A Catalog of Tens of Thousands of Viruses from Human Metagenomes Reveals Hidden Associations with Chronic Diseases.</title>
        <authorList>
            <person name="Tisza M.J."/>
            <person name="Buck C.B."/>
        </authorList>
    </citation>
    <scope>NUCLEOTIDE SEQUENCE</scope>
    <source>
        <strain evidence="1">CttFh17</strain>
    </source>
</reference>
<proteinExistence type="predicted"/>
<name>A0A8S5NJC5_9CAUD</name>